<keyword evidence="2" id="KW-1185">Reference proteome</keyword>
<accession>A0ACB5TQG3</accession>
<evidence type="ECO:0000313" key="1">
    <source>
        <dbReference type="EMBL" id="GME92696.1"/>
    </source>
</evidence>
<protein>
    <submittedName>
        <fullName evidence="1">Unnamed protein product</fullName>
    </submittedName>
</protein>
<reference evidence="1" key="1">
    <citation type="submission" date="2023-04" db="EMBL/GenBank/DDBJ databases">
        <title>Candida boidinii NBRC 1967.</title>
        <authorList>
            <person name="Ichikawa N."/>
            <person name="Sato H."/>
            <person name="Tonouchi N."/>
        </authorList>
    </citation>
    <scope>NUCLEOTIDE SEQUENCE</scope>
    <source>
        <strain evidence="1">NBRC 1967</strain>
    </source>
</reference>
<evidence type="ECO:0000313" key="2">
    <source>
        <dbReference type="Proteomes" id="UP001165101"/>
    </source>
</evidence>
<dbReference type="EMBL" id="BSXV01001394">
    <property type="protein sequence ID" value="GME92696.1"/>
    <property type="molecule type" value="Genomic_DNA"/>
</dbReference>
<sequence length="436" mass="48841">MLNGTFQNDSRQFFENQRYDQRIFQQFQQFQLFQQQLMLHQQQQQQQQQQQYQPLQQQQQLQQAQQQSSQQQPIVYDMFMVDACSVIPSSCCCKDGECHCKGCKVHGSAAKTHSTKNCAAEQEQQQNHQDVQLPSSSNLSTPYNSGEQQQQEQNGIQDNQNGEPSSDPQSPFKFDYSSMVPYGQVKMQPIIPLHEQAFMTMASNTSGSSMNSVDNSDIESSPVNSNLNSHQIPQQLTNPNDLFKLYQEFAAANALKLDESPSTGSTSDSGMDCGCPEDECGCYDCEKHGIINGVRISDGLVVADTPSPSVVESPNSHINENMIANLDRFLTSGNSYNNLHNGATSNLGTTSFTNFQNNNTEKSNDNYNFSDENVDSNNTSEAMEMNEDFDQSEENILIAAKKFFETLDTYSDSDCVCPDDACNCTTCYRHGRFEVS</sequence>
<proteinExistence type="predicted"/>
<dbReference type="Proteomes" id="UP001165101">
    <property type="component" value="Unassembled WGS sequence"/>
</dbReference>
<gene>
    <name evidence="1" type="ORF">Cboi01_000284800</name>
</gene>
<name>A0ACB5TQG3_CANBO</name>
<organism evidence="1 2">
    <name type="scientific">Candida boidinii</name>
    <name type="common">Yeast</name>
    <dbReference type="NCBI Taxonomy" id="5477"/>
    <lineage>
        <taxon>Eukaryota</taxon>
        <taxon>Fungi</taxon>
        <taxon>Dikarya</taxon>
        <taxon>Ascomycota</taxon>
        <taxon>Saccharomycotina</taxon>
        <taxon>Pichiomycetes</taxon>
        <taxon>Pichiales</taxon>
        <taxon>Pichiaceae</taxon>
        <taxon>Ogataea</taxon>
        <taxon>Ogataea/Candida clade</taxon>
    </lineage>
</organism>
<comment type="caution">
    <text evidence="1">The sequence shown here is derived from an EMBL/GenBank/DDBJ whole genome shotgun (WGS) entry which is preliminary data.</text>
</comment>